<evidence type="ECO:0000259" key="2">
    <source>
        <dbReference type="Pfam" id="PF14214"/>
    </source>
</evidence>
<protein>
    <recommendedName>
        <fullName evidence="2">Helitron helicase-like domain-containing protein</fullName>
    </recommendedName>
</protein>
<feature type="compositionally biased region" description="Basic and acidic residues" evidence="1">
    <location>
        <begin position="77"/>
        <end position="90"/>
    </location>
</feature>
<organism evidence="3 4">
    <name type="scientific">Catenaria anguillulae PL171</name>
    <dbReference type="NCBI Taxonomy" id="765915"/>
    <lineage>
        <taxon>Eukaryota</taxon>
        <taxon>Fungi</taxon>
        <taxon>Fungi incertae sedis</taxon>
        <taxon>Blastocladiomycota</taxon>
        <taxon>Blastocladiomycetes</taxon>
        <taxon>Blastocladiales</taxon>
        <taxon>Catenariaceae</taxon>
        <taxon>Catenaria</taxon>
    </lineage>
</organism>
<dbReference type="EMBL" id="MCFL01000131">
    <property type="protein sequence ID" value="ORZ29744.1"/>
    <property type="molecule type" value="Genomic_DNA"/>
</dbReference>
<comment type="caution">
    <text evidence="3">The sequence shown here is derived from an EMBL/GenBank/DDBJ whole genome shotgun (WGS) entry which is preliminary data.</text>
</comment>
<feature type="region of interest" description="Disordered" evidence="1">
    <location>
        <begin position="77"/>
        <end position="150"/>
    </location>
</feature>
<dbReference type="Proteomes" id="UP000193411">
    <property type="component" value="Unassembled WGS sequence"/>
</dbReference>
<name>A0A1Y2H6W1_9FUNG</name>
<keyword evidence="4" id="KW-1185">Reference proteome</keyword>
<evidence type="ECO:0000313" key="3">
    <source>
        <dbReference type="EMBL" id="ORZ29744.1"/>
    </source>
</evidence>
<sequence>MDVNGEKEDGGDFVVIETSTAILCDGSSQDSVGNLKRACDSDQMARDAFGEVVANTEYAEFVDDPSALVDHAHTDLDLPHLENDPERGDADESDTELDSGDMPVAGRTVGADESREGESGGEDGEDADAGAGGASAEDGGDKSDSAAAAGGEGKGVAHVYHSHKFIDSRNVHQITMLFPHLDPFGVLAWPVSDKDEAVSDEDLRFARRRNHYSKAQIAQCLLLQHDRRIALDHSFKFFAFDLLAKARVMTNSYLRALHSPDVVKVANTISKDQFVAGLKHELEVQRAARVGRAIPQAPAGVAASGAADVFKLIASSVSPMWGTNGERGMMRKDLDALMIKHGSPSLFWTFVPNPDKSYSLHILASGPEGLKQSSYEDFLKDPTANPKAVKVDLNARDPIGHYLWCTQVLIEKIFGWDTKNRRPHKERGVFGFLDVFCYAEESQGRLTVHHHGVAWIAGMPRTQAEWLECMKVQAFKDRFNGISSVFKSDLPVLQWAHGVDKTQPIPCLEPGCDGVLESVPIDALYHHWSKRSMKPLLHPAVLSQSVADHAMDVPSPPY</sequence>
<reference evidence="3 4" key="1">
    <citation type="submission" date="2016-07" db="EMBL/GenBank/DDBJ databases">
        <title>Pervasive Adenine N6-methylation of Active Genes in Fungi.</title>
        <authorList>
            <consortium name="DOE Joint Genome Institute"/>
            <person name="Mondo S.J."/>
            <person name="Dannebaum R.O."/>
            <person name="Kuo R.C."/>
            <person name="Labutti K."/>
            <person name="Haridas S."/>
            <person name="Kuo A."/>
            <person name="Salamov A."/>
            <person name="Ahrendt S.R."/>
            <person name="Lipzen A."/>
            <person name="Sullivan W."/>
            <person name="Andreopoulos W.B."/>
            <person name="Clum A."/>
            <person name="Lindquist E."/>
            <person name="Daum C."/>
            <person name="Ramamoorthy G.K."/>
            <person name="Gryganskyi A."/>
            <person name="Culley D."/>
            <person name="Magnuson J.K."/>
            <person name="James T.Y."/>
            <person name="O'Malley M.A."/>
            <person name="Stajich J.E."/>
            <person name="Spatafora J.W."/>
            <person name="Visel A."/>
            <person name="Grigoriev I.V."/>
        </authorList>
    </citation>
    <scope>NUCLEOTIDE SEQUENCE [LARGE SCALE GENOMIC DNA]</scope>
    <source>
        <strain evidence="3 4">PL171</strain>
    </source>
</reference>
<dbReference type="InterPro" id="IPR025476">
    <property type="entry name" value="Helitron_helicase-like"/>
</dbReference>
<accession>A0A1Y2H6W1</accession>
<gene>
    <name evidence="3" type="ORF">BCR44DRAFT_1045637</name>
</gene>
<evidence type="ECO:0000313" key="4">
    <source>
        <dbReference type="Proteomes" id="UP000193411"/>
    </source>
</evidence>
<feature type="compositionally biased region" description="Acidic residues" evidence="1">
    <location>
        <begin position="119"/>
        <end position="128"/>
    </location>
</feature>
<dbReference type="AlphaFoldDB" id="A0A1Y2H6W1"/>
<feature type="domain" description="Helitron helicase-like" evidence="2">
    <location>
        <begin position="223"/>
        <end position="453"/>
    </location>
</feature>
<proteinExistence type="predicted"/>
<evidence type="ECO:0000256" key="1">
    <source>
        <dbReference type="SAM" id="MobiDB-lite"/>
    </source>
</evidence>
<dbReference type="Pfam" id="PF14214">
    <property type="entry name" value="Helitron_like_N"/>
    <property type="match status" value="1"/>
</dbReference>
<dbReference type="STRING" id="765915.A0A1Y2H6W1"/>